<evidence type="ECO:0000259" key="1">
    <source>
        <dbReference type="Pfam" id="PF01521"/>
    </source>
</evidence>
<dbReference type="PANTHER" id="PTHR43011:SF1">
    <property type="entry name" value="IRON-SULFUR CLUSTER ASSEMBLY 2 HOMOLOG, MITOCHONDRIAL"/>
    <property type="match status" value="1"/>
</dbReference>
<dbReference type="Proteomes" id="UP001596505">
    <property type="component" value="Unassembled WGS sequence"/>
</dbReference>
<dbReference type="PANTHER" id="PTHR43011">
    <property type="entry name" value="IRON-SULFUR CLUSTER ASSEMBLY 2 HOMOLOG, MITOCHONDRIAL"/>
    <property type="match status" value="1"/>
</dbReference>
<reference evidence="3" key="1">
    <citation type="journal article" date="2019" name="Int. J. Syst. Evol. Microbiol.">
        <title>The Global Catalogue of Microorganisms (GCM) 10K type strain sequencing project: providing services to taxonomists for standard genome sequencing and annotation.</title>
        <authorList>
            <consortium name="The Broad Institute Genomics Platform"/>
            <consortium name="The Broad Institute Genome Sequencing Center for Infectious Disease"/>
            <person name="Wu L."/>
            <person name="Ma J."/>
        </authorList>
    </citation>
    <scope>NUCLEOTIDE SEQUENCE [LARGE SCALE GENOMIC DNA]</scope>
    <source>
        <strain evidence="3">CGMCC 1.16305</strain>
    </source>
</reference>
<organism evidence="2 3">
    <name type="scientific">Scopulibacillus cellulosilyticus</name>
    <dbReference type="NCBI Taxonomy" id="2665665"/>
    <lineage>
        <taxon>Bacteria</taxon>
        <taxon>Bacillati</taxon>
        <taxon>Bacillota</taxon>
        <taxon>Bacilli</taxon>
        <taxon>Bacillales</taxon>
        <taxon>Sporolactobacillaceae</taxon>
        <taxon>Scopulibacillus</taxon>
    </lineage>
</organism>
<gene>
    <name evidence="2" type="primary">erpA</name>
    <name evidence="2" type="ORF">ACFQRG_15150</name>
</gene>
<dbReference type="NCBIfam" id="NF010147">
    <property type="entry name" value="PRK13623.1"/>
    <property type="match status" value="1"/>
</dbReference>
<proteinExistence type="predicted"/>
<name>A0ABW2PY61_9BACL</name>
<dbReference type="InterPro" id="IPR035903">
    <property type="entry name" value="HesB-like_dom_sf"/>
</dbReference>
<dbReference type="Pfam" id="PF01521">
    <property type="entry name" value="Fe-S_biosyn"/>
    <property type="match status" value="1"/>
</dbReference>
<dbReference type="NCBIfam" id="TIGR00049">
    <property type="entry name" value="iron-sulfur cluster assembly accessory protein"/>
    <property type="match status" value="1"/>
</dbReference>
<dbReference type="RefSeq" id="WP_380967505.1">
    <property type="nucleotide sequence ID" value="NZ_JBHTCO010000020.1"/>
</dbReference>
<feature type="domain" description="Core" evidence="1">
    <location>
        <begin position="4"/>
        <end position="105"/>
    </location>
</feature>
<sequence length="121" mass="13001">MNLNLTVTDAAIHRIKEMRKEEGNENLFLRVGVKGGGCTGLTYGMGFDSELKEDDESFEDKGLKVVVDSDSAPLLRDVTIDYKQNMMGGGFIIDNPNAIATCGCGQSFKTATNAGSPTKDC</sequence>
<dbReference type="EMBL" id="JBHTCO010000020">
    <property type="protein sequence ID" value="MFC7394292.1"/>
    <property type="molecule type" value="Genomic_DNA"/>
</dbReference>
<keyword evidence="3" id="KW-1185">Reference proteome</keyword>
<dbReference type="SUPFAM" id="SSF89360">
    <property type="entry name" value="HesB-like domain"/>
    <property type="match status" value="1"/>
</dbReference>
<comment type="caution">
    <text evidence="2">The sequence shown here is derived from an EMBL/GenBank/DDBJ whole genome shotgun (WGS) entry which is preliminary data.</text>
</comment>
<evidence type="ECO:0000313" key="3">
    <source>
        <dbReference type="Proteomes" id="UP001596505"/>
    </source>
</evidence>
<evidence type="ECO:0000313" key="2">
    <source>
        <dbReference type="EMBL" id="MFC7394292.1"/>
    </source>
</evidence>
<dbReference type="InterPro" id="IPR017870">
    <property type="entry name" value="FeS_cluster_insertion_CS"/>
</dbReference>
<dbReference type="InterPro" id="IPR000361">
    <property type="entry name" value="ATAP_core_dom"/>
</dbReference>
<dbReference type="Gene3D" id="2.60.300.12">
    <property type="entry name" value="HesB-like domain"/>
    <property type="match status" value="1"/>
</dbReference>
<dbReference type="PROSITE" id="PS01152">
    <property type="entry name" value="HESB"/>
    <property type="match status" value="1"/>
</dbReference>
<dbReference type="InterPro" id="IPR016092">
    <property type="entry name" value="ATAP"/>
</dbReference>
<accession>A0ABW2PY61</accession>
<protein>
    <submittedName>
        <fullName evidence="2">Iron-sulfur cluster insertion protein ErpA</fullName>
    </submittedName>
</protein>